<sequence>MHVLVGPPRLSPALARMPKNPPRLRALVTTNRVSRASPKSSVTSPCLGGFGGTSTCDGDHCRRRSCSSVPGALEEHPFLPARPDSLPPARTRQNRQNVGRLSRHMASFEDSSSRQQLLHRLRRFVGRRTCVREHRRVGMSSPEQLSSKIDLIDISPRPLQVGFAGD</sequence>
<evidence type="ECO:0000313" key="2">
    <source>
        <dbReference type="EMBL" id="EMD41042.1"/>
    </source>
</evidence>
<dbReference type="Proteomes" id="UP000016930">
    <property type="component" value="Unassembled WGS sequence"/>
</dbReference>
<dbReference type="EMBL" id="KB445792">
    <property type="protein sequence ID" value="EMD41042.1"/>
    <property type="molecule type" value="Genomic_DNA"/>
</dbReference>
<gene>
    <name evidence="2" type="ORF">CERSUDRAFT_62985</name>
</gene>
<protein>
    <submittedName>
        <fullName evidence="2">Uncharacterized protein</fullName>
    </submittedName>
</protein>
<dbReference type="HOGENOM" id="CLU_1602484_0_0_1"/>
<keyword evidence="3" id="KW-1185">Reference proteome</keyword>
<proteinExistence type="predicted"/>
<evidence type="ECO:0000313" key="3">
    <source>
        <dbReference type="Proteomes" id="UP000016930"/>
    </source>
</evidence>
<evidence type="ECO:0000256" key="1">
    <source>
        <dbReference type="SAM" id="MobiDB-lite"/>
    </source>
</evidence>
<organism evidence="2 3">
    <name type="scientific">Ceriporiopsis subvermispora (strain B)</name>
    <name type="common">White-rot fungus</name>
    <name type="synonym">Gelatoporia subvermispora</name>
    <dbReference type="NCBI Taxonomy" id="914234"/>
    <lineage>
        <taxon>Eukaryota</taxon>
        <taxon>Fungi</taxon>
        <taxon>Dikarya</taxon>
        <taxon>Basidiomycota</taxon>
        <taxon>Agaricomycotina</taxon>
        <taxon>Agaricomycetes</taxon>
        <taxon>Polyporales</taxon>
        <taxon>Gelatoporiaceae</taxon>
        <taxon>Gelatoporia</taxon>
    </lineage>
</organism>
<feature type="region of interest" description="Disordered" evidence="1">
    <location>
        <begin position="77"/>
        <end position="96"/>
    </location>
</feature>
<name>M2RRH7_CERS8</name>
<dbReference type="AlphaFoldDB" id="M2RRH7"/>
<accession>M2RRH7</accession>
<reference evidence="2 3" key="1">
    <citation type="journal article" date="2012" name="Proc. Natl. Acad. Sci. U.S.A.">
        <title>Comparative genomics of Ceriporiopsis subvermispora and Phanerochaete chrysosporium provide insight into selective ligninolysis.</title>
        <authorList>
            <person name="Fernandez-Fueyo E."/>
            <person name="Ruiz-Duenas F.J."/>
            <person name="Ferreira P."/>
            <person name="Floudas D."/>
            <person name="Hibbett D.S."/>
            <person name="Canessa P."/>
            <person name="Larrondo L.F."/>
            <person name="James T.Y."/>
            <person name="Seelenfreund D."/>
            <person name="Lobos S."/>
            <person name="Polanco R."/>
            <person name="Tello M."/>
            <person name="Honda Y."/>
            <person name="Watanabe T."/>
            <person name="Watanabe T."/>
            <person name="Ryu J.S."/>
            <person name="Kubicek C.P."/>
            <person name="Schmoll M."/>
            <person name="Gaskell J."/>
            <person name="Hammel K.E."/>
            <person name="St John F.J."/>
            <person name="Vanden Wymelenberg A."/>
            <person name="Sabat G."/>
            <person name="Splinter BonDurant S."/>
            <person name="Syed K."/>
            <person name="Yadav J.S."/>
            <person name="Doddapaneni H."/>
            <person name="Subramanian V."/>
            <person name="Lavin J.L."/>
            <person name="Oguiza J.A."/>
            <person name="Perez G."/>
            <person name="Pisabarro A.G."/>
            <person name="Ramirez L."/>
            <person name="Santoyo F."/>
            <person name="Master E."/>
            <person name="Coutinho P.M."/>
            <person name="Henrissat B."/>
            <person name="Lombard V."/>
            <person name="Magnuson J.K."/>
            <person name="Kuees U."/>
            <person name="Hori C."/>
            <person name="Igarashi K."/>
            <person name="Samejima M."/>
            <person name="Held B.W."/>
            <person name="Barry K.W."/>
            <person name="LaButti K.M."/>
            <person name="Lapidus A."/>
            <person name="Lindquist E.A."/>
            <person name="Lucas S.M."/>
            <person name="Riley R."/>
            <person name="Salamov A.A."/>
            <person name="Hoffmeister D."/>
            <person name="Schwenk D."/>
            <person name="Hadar Y."/>
            <person name="Yarden O."/>
            <person name="de Vries R.P."/>
            <person name="Wiebenga A."/>
            <person name="Stenlid J."/>
            <person name="Eastwood D."/>
            <person name="Grigoriev I.V."/>
            <person name="Berka R.M."/>
            <person name="Blanchette R.A."/>
            <person name="Kersten P."/>
            <person name="Martinez A.T."/>
            <person name="Vicuna R."/>
            <person name="Cullen D."/>
        </authorList>
    </citation>
    <scope>NUCLEOTIDE SEQUENCE [LARGE SCALE GENOMIC DNA]</scope>
    <source>
        <strain evidence="2 3">B</strain>
    </source>
</reference>